<dbReference type="RefSeq" id="WP_073298220.1">
    <property type="nucleotide sequence ID" value="NZ_FQUF01000022.1"/>
</dbReference>
<evidence type="ECO:0000313" key="4">
    <source>
        <dbReference type="Proteomes" id="UP000184128"/>
    </source>
</evidence>
<keyword evidence="4" id="KW-1185">Reference proteome</keyword>
<sequence length="175" mass="20138">MSKKVEGVYPTLEGARQAIERLKNQGYSRNEITVVANAEVRKQLTKKEKTDIHTEEIETEQTTTLTEKRDSEDSLWDSIKDFFTMDDSNEDSDLLYKEDPAYEYKDRIDQGQLVIVVDEGTDQTNGRPMTNTQPNTVGPEGTRSYEEEQALGSKDNKPKDHELSTDELDNYERHQ</sequence>
<feature type="domain" description="General stress protein 17M-like" evidence="2">
    <location>
        <begin position="7"/>
        <end position="111"/>
    </location>
</feature>
<reference evidence="4" key="1">
    <citation type="submission" date="2016-11" db="EMBL/GenBank/DDBJ databases">
        <authorList>
            <person name="Varghese N."/>
            <person name="Submissions S."/>
        </authorList>
    </citation>
    <scope>NUCLEOTIDE SEQUENCE [LARGE SCALE GENOMIC DNA]</scope>
    <source>
        <strain evidence="4">DSM 15692</strain>
    </source>
</reference>
<dbReference type="AlphaFoldDB" id="A0A1M4XLU1"/>
<feature type="compositionally biased region" description="Basic and acidic residues" evidence="1">
    <location>
        <begin position="154"/>
        <end position="175"/>
    </location>
</feature>
<dbReference type="InterPro" id="IPR025889">
    <property type="entry name" value="GSP17M-like_dom"/>
</dbReference>
<feature type="region of interest" description="Disordered" evidence="1">
    <location>
        <begin position="46"/>
        <end position="71"/>
    </location>
</feature>
<protein>
    <submittedName>
        <fullName evidence="3">Heat induced stress protein YflT</fullName>
    </submittedName>
</protein>
<evidence type="ECO:0000256" key="1">
    <source>
        <dbReference type="SAM" id="MobiDB-lite"/>
    </source>
</evidence>
<proteinExistence type="predicted"/>
<gene>
    <name evidence="3" type="ORF">SAMN02745249_01474</name>
</gene>
<dbReference type="EMBL" id="FQUF01000022">
    <property type="protein sequence ID" value="SHE94439.1"/>
    <property type="molecule type" value="Genomic_DNA"/>
</dbReference>
<accession>A0A1M4XLU1</accession>
<dbReference type="STRING" id="1121025.SAMN02745249_01474"/>
<feature type="compositionally biased region" description="Polar residues" evidence="1">
    <location>
        <begin position="122"/>
        <end position="136"/>
    </location>
</feature>
<name>A0A1M4XLU1_9LACT</name>
<dbReference type="Proteomes" id="UP000184128">
    <property type="component" value="Unassembled WGS sequence"/>
</dbReference>
<dbReference type="Pfam" id="PF11181">
    <property type="entry name" value="YflT"/>
    <property type="match status" value="1"/>
</dbReference>
<organism evidence="3 4">
    <name type="scientific">Atopostipes suicloacalis DSM 15692</name>
    <dbReference type="NCBI Taxonomy" id="1121025"/>
    <lineage>
        <taxon>Bacteria</taxon>
        <taxon>Bacillati</taxon>
        <taxon>Bacillota</taxon>
        <taxon>Bacilli</taxon>
        <taxon>Lactobacillales</taxon>
        <taxon>Carnobacteriaceae</taxon>
        <taxon>Atopostipes</taxon>
    </lineage>
</organism>
<evidence type="ECO:0000259" key="2">
    <source>
        <dbReference type="Pfam" id="PF11181"/>
    </source>
</evidence>
<feature type="compositionally biased region" description="Basic and acidic residues" evidence="1">
    <location>
        <begin position="46"/>
        <end position="56"/>
    </location>
</feature>
<dbReference type="OrthoDB" id="2155941at2"/>
<feature type="region of interest" description="Disordered" evidence="1">
    <location>
        <begin position="116"/>
        <end position="175"/>
    </location>
</feature>
<evidence type="ECO:0000313" key="3">
    <source>
        <dbReference type="EMBL" id="SHE94439.1"/>
    </source>
</evidence>